<dbReference type="PANTHER" id="PTHR48449:SF1">
    <property type="entry name" value="DUF1985 DOMAIN-CONTAINING PROTEIN"/>
    <property type="match status" value="1"/>
</dbReference>
<sequence>MENLQVIDEALDGVVANGAEERYMYQQSCFGHFQLMQRRMAFSSGIVHRLLLRDLHHDGTSDDMRFMLGSHNIRFSRVEFCLIIRLKFRAISDTELYEDVPNGITPQVFDFEVIPTLAMQFVTHKVVEQPFPRILKWELTWRPRGEKLAKIFITKMFAEAELTPTKVEKGLWYYQGIDEVGNLYFDEASQSAEHVGELR</sequence>
<evidence type="ECO:0000313" key="1">
    <source>
        <dbReference type="EMBL" id="KAK3219491.1"/>
    </source>
</evidence>
<accession>A0AAE0AJZ8</accession>
<dbReference type="EMBL" id="JANJYJ010000004">
    <property type="protein sequence ID" value="KAK3219491.1"/>
    <property type="molecule type" value="Genomic_DNA"/>
</dbReference>
<evidence type="ECO:0000313" key="2">
    <source>
        <dbReference type="Proteomes" id="UP001281410"/>
    </source>
</evidence>
<name>A0AAE0AJZ8_9ROSI</name>
<reference evidence="1" key="1">
    <citation type="journal article" date="2023" name="Plant J.">
        <title>Genome sequences and population genomics provide insights into the demographic history, inbreeding, and mutation load of two 'living fossil' tree species of Dipteronia.</title>
        <authorList>
            <person name="Feng Y."/>
            <person name="Comes H.P."/>
            <person name="Chen J."/>
            <person name="Zhu S."/>
            <person name="Lu R."/>
            <person name="Zhang X."/>
            <person name="Li P."/>
            <person name="Qiu J."/>
            <person name="Olsen K.M."/>
            <person name="Qiu Y."/>
        </authorList>
    </citation>
    <scope>NUCLEOTIDE SEQUENCE</scope>
    <source>
        <strain evidence="1">NBL</strain>
    </source>
</reference>
<comment type="caution">
    <text evidence="1">The sequence shown here is derived from an EMBL/GenBank/DDBJ whole genome shotgun (WGS) entry which is preliminary data.</text>
</comment>
<protein>
    <submittedName>
        <fullName evidence="1">Uncharacterized protein</fullName>
    </submittedName>
</protein>
<gene>
    <name evidence="1" type="ORF">Dsin_013461</name>
</gene>
<dbReference type="Proteomes" id="UP001281410">
    <property type="component" value="Unassembled WGS sequence"/>
</dbReference>
<keyword evidence="2" id="KW-1185">Reference proteome</keyword>
<organism evidence="1 2">
    <name type="scientific">Dipteronia sinensis</name>
    <dbReference type="NCBI Taxonomy" id="43782"/>
    <lineage>
        <taxon>Eukaryota</taxon>
        <taxon>Viridiplantae</taxon>
        <taxon>Streptophyta</taxon>
        <taxon>Embryophyta</taxon>
        <taxon>Tracheophyta</taxon>
        <taxon>Spermatophyta</taxon>
        <taxon>Magnoliopsida</taxon>
        <taxon>eudicotyledons</taxon>
        <taxon>Gunneridae</taxon>
        <taxon>Pentapetalae</taxon>
        <taxon>rosids</taxon>
        <taxon>malvids</taxon>
        <taxon>Sapindales</taxon>
        <taxon>Sapindaceae</taxon>
        <taxon>Hippocastanoideae</taxon>
        <taxon>Acereae</taxon>
        <taxon>Dipteronia</taxon>
    </lineage>
</organism>
<proteinExistence type="predicted"/>
<dbReference type="AlphaFoldDB" id="A0AAE0AJZ8"/>
<dbReference type="PANTHER" id="PTHR48449">
    <property type="entry name" value="DUF1985 DOMAIN-CONTAINING PROTEIN"/>
    <property type="match status" value="1"/>
</dbReference>